<comment type="caution">
    <text evidence="5">Lacks conserved residue(s) required for the propagation of feature annotation.</text>
</comment>
<dbReference type="Proteomes" id="UP000031366">
    <property type="component" value="Unassembled WGS sequence"/>
</dbReference>
<evidence type="ECO:0000256" key="3">
    <source>
        <dbReference type="ARBA" id="ARBA00022989"/>
    </source>
</evidence>
<dbReference type="PANTHER" id="PTHR43229:SF2">
    <property type="entry name" value="NODULATION PROTEIN J"/>
    <property type="match status" value="1"/>
</dbReference>
<keyword evidence="4 5" id="KW-0472">Membrane</keyword>
<keyword evidence="8" id="KW-1185">Reference proteome</keyword>
<dbReference type="InterPro" id="IPR000412">
    <property type="entry name" value="ABC_2_transport"/>
</dbReference>
<dbReference type="InterPro" id="IPR013525">
    <property type="entry name" value="ABC2_TM"/>
</dbReference>
<dbReference type="RefSeq" id="WP_039636193.1">
    <property type="nucleotide sequence ID" value="NZ_AYSO01000020.1"/>
</dbReference>
<dbReference type="InterPro" id="IPR047817">
    <property type="entry name" value="ABC2_TM_bact-type"/>
</dbReference>
<proteinExistence type="inferred from homology"/>
<dbReference type="GO" id="GO:0043190">
    <property type="term" value="C:ATP-binding cassette (ABC) transporter complex"/>
    <property type="evidence" value="ECO:0007669"/>
    <property type="project" value="InterPro"/>
</dbReference>
<dbReference type="OrthoDB" id="1706043at2"/>
<dbReference type="AlphaFoldDB" id="A0A0C1R1T8"/>
<dbReference type="STRING" id="29341.RSJ17_04670"/>
<feature type="transmembrane region" description="Helical" evidence="5">
    <location>
        <begin position="121"/>
        <end position="142"/>
    </location>
</feature>
<comment type="caution">
    <text evidence="7">The sequence shown here is derived from an EMBL/GenBank/DDBJ whole genome shotgun (WGS) entry which is preliminary data.</text>
</comment>
<dbReference type="Pfam" id="PF01061">
    <property type="entry name" value="ABC2_membrane"/>
    <property type="match status" value="1"/>
</dbReference>
<feature type="transmembrane region" description="Helical" evidence="5">
    <location>
        <begin position="154"/>
        <end position="178"/>
    </location>
</feature>
<evidence type="ECO:0000256" key="5">
    <source>
        <dbReference type="RuleBase" id="RU361157"/>
    </source>
</evidence>
<keyword evidence="5" id="KW-0813">Transport</keyword>
<dbReference type="PIRSF" id="PIRSF006648">
    <property type="entry name" value="DrrB"/>
    <property type="match status" value="1"/>
</dbReference>
<feature type="domain" description="ABC transmembrane type-2" evidence="6">
    <location>
        <begin position="27"/>
        <end position="263"/>
    </location>
</feature>
<dbReference type="PANTHER" id="PTHR43229">
    <property type="entry name" value="NODULATION PROTEIN J"/>
    <property type="match status" value="1"/>
</dbReference>
<accession>A0A0C1R1T8</accession>
<evidence type="ECO:0000256" key="1">
    <source>
        <dbReference type="ARBA" id="ARBA00004141"/>
    </source>
</evidence>
<dbReference type="InterPro" id="IPR051784">
    <property type="entry name" value="Nod_factor_ABC_transporter"/>
</dbReference>
<feature type="transmembrane region" description="Helical" evidence="5">
    <location>
        <begin position="242"/>
        <end position="260"/>
    </location>
</feature>
<name>A0A0C1R1T8_9CLOT</name>
<gene>
    <name evidence="7" type="ORF">U732_374</name>
</gene>
<dbReference type="PROSITE" id="PS51012">
    <property type="entry name" value="ABC_TM2"/>
    <property type="match status" value="1"/>
</dbReference>
<keyword evidence="5" id="KW-1003">Cell membrane</keyword>
<reference evidence="7 8" key="1">
    <citation type="journal article" date="2015" name="Infect. Genet. Evol.">
        <title>Genomic sequences of six botulinum neurotoxin-producing strains representing three clostridial species illustrate the mobility and diversity of botulinum neurotoxin genes.</title>
        <authorList>
            <person name="Smith T.J."/>
            <person name="Hill K.K."/>
            <person name="Xie G."/>
            <person name="Foley B.T."/>
            <person name="Williamson C.H."/>
            <person name="Foster J.T."/>
            <person name="Johnson S.L."/>
            <person name="Chertkov O."/>
            <person name="Teshima H."/>
            <person name="Gibbons H.S."/>
            <person name="Johnsky L.A."/>
            <person name="Karavis M.A."/>
            <person name="Smith L.A."/>
        </authorList>
    </citation>
    <scope>NUCLEOTIDE SEQUENCE [LARGE SCALE GENOMIC DNA]</scope>
    <source>
        <strain evidence="7 8">CDC 2741</strain>
    </source>
</reference>
<evidence type="ECO:0000259" key="6">
    <source>
        <dbReference type="PROSITE" id="PS51012"/>
    </source>
</evidence>
<protein>
    <recommendedName>
        <fullName evidence="5">Transport permease protein</fullName>
    </recommendedName>
</protein>
<dbReference type="EMBL" id="AYSO01000020">
    <property type="protein sequence ID" value="KIE44406.1"/>
    <property type="molecule type" value="Genomic_DNA"/>
</dbReference>
<evidence type="ECO:0000313" key="7">
    <source>
        <dbReference type="EMBL" id="KIE44406.1"/>
    </source>
</evidence>
<evidence type="ECO:0000256" key="4">
    <source>
        <dbReference type="ARBA" id="ARBA00023136"/>
    </source>
</evidence>
<evidence type="ECO:0000256" key="2">
    <source>
        <dbReference type="ARBA" id="ARBA00022692"/>
    </source>
</evidence>
<dbReference type="GO" id="GO:0140359">
    <property type="term" value="F:ABC-type transporter activity"/>
    <property type="evidence" value="ECO:0007669"/>
    <property type="project" value="InterPro"/>
</dbReference>
<comment type="similarity">
    <text evidence="5">Belongs to the ABC-2 integral membrane protein family.</text>
</comment>
<organism evidence="7 8">
    <name type="scientific">Clostridium argentinense CDC 2741</name>
    <dbReference type="NCBI Taxonomy" id="1418104"/>
    <lineage>
        <taxon>Bacteria</taxon>
        <taxon>Bacillati</taxon>
        <taxon>Bacillota</taxon>
        <taxon>Clostridia</taxon>
        <taxon>Eubacteriales</taxon>
        <taxon>Clostridiaceae</taxon>
        <taxon>Clostridium</taxon>
    </lineage>
</organism>
<keyword evidence="3 5" id="KW-1133">Transmembrane helix</keyword>
<feature type="transmembrane region" description="Helical" evidence="5">
    <location>
        <begin position="68"/>
        <end position="93"/>
    </location>
</feature>
<comment type="subcellular location">
    <subcellularLocation>
        <location evidence="5">Cell membrane</location>
        <topology evidence="5">Multi-pass membrane protein</topology>
    </subcellularLocation>
    <subcellularLocation>
        <location evidence="1">Membrane</location>
        <topology evidence="1">Multi-pass membrane protein</topology>
    </subcellularLocation>
</comment>
<keyword evidence="2 5" id="KW-0812">Transmembrane</keyword>
<evidence type="ECO:0000313" key="8">
    <source>
        <dbReference type="Proteomes" id="UP000031366"/>
    </source>
</evidence>
<feature type="transmembrane region" description="Helical" evidence="5">
    <location>
        <begin position="21"/>
        <end position="45"/>
    </location>
</feature>
<sequence>MEKIKRGLNIFRAVFIMQMKIYFRYPINFFMTLIDPIIWLAPIYFMSKCFSLNGRFPGFEKYAGNSDYMGFVILGFMVSTYVWTVSWSMGFALKEEMTQGVLESNWSAPVSRIGLLISKSAFQFCVATFEIILTGISCYFVFGFTVNANILKALLFIMPGIIGLLGLGLAISSAVLLLKEANTIIDIGNNLVIGFSGGYFPLKVLPKWALFISSMIPLTYMYDSTRAILLEQNSIMPLSKEFLLLLCSMVGFCLMGALVFNTIEKRCRTKGILGTH</sequence>